<dbReference type="InterPro" id="IPR037185">
    <property type="entry name" value="EmrE-like"/>
</dbReference>
<dbReference type="SUPFAM" id="SSF103481">
    <property type="entry name" value="Multidrug resistance efflux transporter EmrE"/>
    <property type="match status" value="1"/>
</dbReference>
<keyword evidence="1" id="KW-0472">Membrane</keyword>
<dbReference type="GO" id="GO:0016020">
    <property type="term" value="C:membrane"/>
    <property type="evidence" value="ECO:0007669"/>
    <property type="project" value="InterPro"/>
</dbReference>
<evidence type="ECO:0000313" key="4">
    <source>
        <dbReference type="Proteomes" id="UP000178406"/>
    </source>
</evidence>
<reference evidence="3 4" key="1">
    <citation type="journal article" date="2016" name="Nat. Commun.">
        <title>Thousands of microbial genomes shed light on interconnected biogeochemical processes in an aquifer system.</title>
        <authorList>
            <person name="Anantharaman K."/>
            <person name="Brown C.T."/>
            <person name="Hug L.A."/>
            <person name="Sharon I."/>
            <person name="Castelle C.J."/>
            <person name="Probst A.J."/>
            <person name="Thomas B.C."/>
            <person name="Singh A."/>
            <person name="Wilkins M.J."/>
            <person name="Karaoz U."/>
            <person name="Brodie E.L."/>
            <person name="Williams K.H."/>
            <person name="Hubbard S.S."/>
            <person name="Banfield J.F."/>
        </authorList>
    </citation>
    <scope>NUCLEOTIDE SEQUENCE [LARGE SCALE GENOMIC DNA]</scope>
</reference>
<feature type="transmembrane region" description="Helical" evidence="1">
    <location>
        <begin position="204"/>
        <end position="222"/>
    </location>
</feature>
<gene>
    <name evidence="3" type="ORF">A3J56_02995</name>
</gene>
<name>A0A1F5WEE6_9BACT</name>
<feature type="transmembrane region" description="Helical" evidence="1">
    <location>
        <begin position="171"/>
        <end position="189"/>
    </location>
</feature>
<comment type="caution">
    <text evidence="3">The sequence shown here is derived from an EMBL/GenBank/DDBJ whole genome shotgun (WGS) entry which is preliminary data.</text>
</comment>
<protein>
    <recommendedName>
        <fullName evidence="2">EamA domain-containing protein</fullName>
    </recommendedName>
</protein>
<dbReference type="Gene3D" id="1.10.3730.20">
    <property type="match status" value="1"/>
</dbReference>
<evidence type="ECO:0000256" key="1">
    <source>
        <dbReference type="SAM" id="Phobius"/>
    </source>
</evidence>
<proteinExistence type="predicted"/>
<feature type="transmembrane region" description="Helical" evidence="1">
    <location>
        <begin position="243"/>
        <end position="262"/>
    </location>
</feature>
<sequence length="326" mass="36308">MSWVLLTVGSYFFSALSQTVDKVLLRARIPSAATYAFYSGITSVFVVILLPFLGRLTDLFLPPTIIALSLFVGIIFVAAIYFLYFSLKRCDVSRIVPFIGGGIPVFLLIFSYLFWGGTFYLRDLISIVLFIVGGIVLTTEIRQEGSPDSLVGHLVGSGGYRFQICQFDARHGILAALCAAFFFALTFFLTKEVFLSSPGFIPEFFWIRMGSALGALLMLIIPRFRAKIFLTSPYISRSSFGMLFGNKIIGATSFILLNYAFYVAPSQTHVVIINALKGAEHLFVFIFSVGLSLFVPHILREDIDRHTLILKSTGILLIVTGFWFLQ</sequence>
<feature type="transmembrane region" description="Helical" evidence="1">
    <location>
        <begin position="282"/>
        <end position="299"/>
    </location>
</feature>
<evidence type="ECO:0000259" key="2">
    <source>
        <dbReference type="Pfam" id="PF00892"/>
    </source>
</evidence>
<feature type="transmembrane region" description="Helical" evidence="1">
    <location>
        <begin position="35"/>
        <end position="54"/>
    </location>
</feature>
<dbReference type="Pfam" id="PF00892">
    <property type="entry name" value="EamA"/>
    <property type="match status" value="1"/>
</dbReference>
<keyword evidence="1" id="KW-0812">Transmembrane</keyword>
<evidence type="ECO:0000313" key="3">
    <source>
        <dbReference type="EMBL" id="OGF73996.1"/>
    </source>
</evidence>
<feature type="domain" description="EamA" evidence="2">
    <location>
        <begin position="2"/>
        <end position="138"/>
    </location>
</feature>
<feature type="transmembrane region" description="Helical" evidence="1">
    <location>
        <begin position="60"/>
        <end position="83"/>
    </location>
</feature>
<feature type="transmembrane region" description="Helical" evidence="1">
    <location>
        <begin position="95"/>
        <end position="113"/>
    </location>
</feature>
<organism evidence="3 4">
    <name type="scientific">Candidatus Giovannonibacteria bacterium RIFCSPHIGHO2_02_FULL_46_20</name>
    <dbReference type="NCBI Taxonomy" id="1798338"/>
    <lineage>
        <taxon>Bacteria</taxon>
        <taxon>Candidatus Giovannoniibacteriota</taxon>
    </lineage>
</organism>
<dbReference type="AlphaFoldDB" id="A0A1F5WEE6"/>
<dbReference type="InterPro" id="IPR000620">
    <property type="entry name" value="EamA_dom"/>
</dbReference>
<dbReference type="EMBL" id="MFHQ01000032">
    <property type="protein sequence ID" value="OGF73996.1"/>
    <property type="molecule type" value="Genomic_DNA"/>
</dbReference>
<dbReference type="Proteomes" id="UP000178406">
    <property type="component" value="Unassembled WGS sequence"/>
</dbReference>
<accession>A0A1F5WEE6</accession>
<feature type="transmembrane region" description="Helical" evidence="1">
    <location>
        <begin position="308"/>
        <end position="325"/>
    </location>
</feature>
<feature type="transmembrane region" description="Helical" evidence="1">
    <location>
        <begin position="119"/>
        <end position="137"/>
    </location>
</feature>
<keyword evidence="1" id="KW-1133">Transmembrane helix</keyword>